<dbReference type="AlphaFoldDB" id="A0AAV4RNH8"/>
<accession>A0AAV4RNH8</accession>
<evidence type="ECO:0000313" key="1">
    <source>
        <dbReference type="EMBL" id="GIY22194.1"/>
    </source>
</evidence>
<protein>
    <submittedName>
        <fullName evidence="1">Uncharacterized protein</fullName>
    </submittedName>
</protein>
<evidence type="ECO:0000313" key="2">
    <source>
        <dbReference type="Proteomes" id="UP001054837"/>
    </source>
</evidence>
<name>A0AAV4RNH8_9ARAC</name>
<dbReference type="EMBL" id="BPLQ01006411">
    <property type="protein sequence ID" value="GIY22194.1"/>
    <property type="molecule type" value="Genomic_DNA"/>
</dbReference>
<dbReference type="Proteomes" id="UP001054837">
    <property type="component" value="Unassembled WGS sequence"/>
</dbReference>
<keyword evidence="2" id="KW-1185">Reference proteome</keyword>
<organism evidence="1 2">
    <name type="scientific">Caerostris darwini</name>
    <dbReference type="NCBI Taxonomy" id="1538125"/>
    <lineage>
        <taxon>Eukaryota</taxon>
        <taxon>Metazoa</taxon>
        <taxon>Ecdysozoa</taxon>
        <taxon>Arthropoda</taxon>
        <taxon>Chelicerata</taxon>
        <taxon>Arachnida</taxon>
        <taxon>Araneae</taxon>
        <taxon>Araneomorphae</taxon>
        <taxon>Entelegynae</taxon>
        <taxon>Araneoidea</taxon>
        <taxon>Araneidae</taxon>
        <taxon>Caerostris</taxon>
    </lineage>
</organism>
<comment type="caution">
    <text evidence="1">The sequence shown here is derived from an EMBL/GenBank/DDBJ whole genome shotgun (WGS) entry which is preliminary data.</text>
</comment>
<gene>
    <name evidence="1" type="ORF">CDAR_102191</name>
</gene>
<proteinExistence type="predicted"/>
<sequence length="106" mass="12932">MRSKKFVRRLVMMGWNLSGRCSNSSKNVTLFSRYFTAKTQLKSWKKFTKHFFGFLRYAPDSRFVGKKIEEREKNDFSVRWPAKKRKKEKDEWKEIKRVTLKELCQK</sequence>
<reference evidence="1 2" key="1">
    <citation type="submission" date="2021-06" db="EMBL/GenBank/DDBJ databases">
        <title>Caerostris darwini draft genome.</title>
        <authorList>
            <person name="Kono N."/>
            <person name="Arakawa K."/>
        </authorList>
    </citation>
    <scope>NUCLEOTIDE SEQUENCE [LARGE SCALE GENOMIC DNA]</scope>
</reference>